<evidence type="ECO:0000313" key="4">
    <source>
        <dbReference type="EMBL" id="RXR22650.1"/>
    </source>
</evidence>
<proteinExistence type="inferred from homology"/>
<reference evidence="5" key="1">
    <citation type="submission" date="2019-01" db="EMBL/GenBank/DDBJ databases">
        <title>Cytophagaceae bacterium strain CAR-16.</title>
        <authorList>
            <person name="Chen W.-M."/>
        </authorList>
    </citation>
    <scope>NUCLEOTIDE SEQUENCE [LARGE SCALE GENOMIC DNA]</scope>
    <source>
        <strain evidence="5">WWJ-16</strain>
    </source>
</reference>
<dbReference type="SUPFAM" id="SSF47598">
    <property type="entry name" value="Ribbon-helix-helix"/>
    <property type="match status" value="1"/>
</dbReference>
<sequence length="80" mass="9092">MAKNTSILLGDYFENFVNEEIASGRYSSVSEVVRSALRLLEVEEQKIKKLRSEIELGEASEMIADFDAEAHLAQLHKKHQ</sequence>
<dbReference type="InterPro" id="IPR010985">
    <property type="entry name" value="Ribbon_hlx_hlx"/>
</dbReference>
<dbReference type="InterPro" id="IPR022789">
    <property type="entry name" value="ParD"/>
</dbReference>
<dbReference type="Pfam" id="PF03693">
    <property type="entry name" value="ParD_antitoxin"/>
    <property type="match status" value="1"/>
</dbReference>
<dbReference type="AlphaFoldDB" id="A0A4Q1K9A4"/>
<name>A0A4Q1K9A4_9FLAO</name>
<dbReference type="Proteomes" id="UP000289857">
    <property type="component" value="Unassembled WGS sequence"/>
</dbReference>
<comment type="caution">
    <text evidence="4">The sequence shown here is derived from an EMBL/GenBank/DDBJ whole genome shotgun (WGS) entry which is preliminary data.</text>
</comment>
<evidence type="ECO:0000256" key="2">
    <source>
        <dbReference type="ARBA" id="ARBA00022649"/>
    </source>
</evidence>
<keyword evidence="3" id="KW-0175">Coiled coil</keyword>
<dbReference type="RefSeq" id="WP_129461535.1">
    <property type="nucleotide sequence ID" value="NZ_SBKN01000004.1"/>
</dbReference>
<accession>A0A4Q1K9A4</accession>
<dbReference type="PANTHER" id="PTHR36582">
    <property type="entry name" value="ANTITOXIN PARD"/>
    <property type="match status" value="1"/>
</dbReference>
<organism evidence="4 5">
    <name type="scientific">Flavobacterium stagni</name>
    <dbReference type="NCBI Taxonomy" id="2506421"/>
    <lineage>
        <taxon>Bacteria</taxon>
        <taxon>Pseudomonadati</taxon>
        <taxon>Bacteroidota</taxon>
        <taxon>Flavobacteriia</taxon>
        <taxon>Flavobacteriales</taxon>
        <taxon>Flavobacteriaceae</taxon>
        <taxon>Flavobacterium</taxon>
    </lineage>
</organism>
<keyword evidence="2" id="KW-1277">Toxin-antitoxin system</keyword>
<evidence type="ECO:0000256" key="1">
    <source>
        <dbReference type="ARBA" id="ARBA00008580"/>
    </source>
</evidence>
<gene>
    <name evidence="4" type="ORF">EQG61_08700</name>
</gene>
<dbReference type="GO" id="GO:0006355">
    <property type="term" value="P:regulation of DNA-templated transcription"/>
    <property type="evidence" value="ECO:0007669"/>
    <property type="project" value="InterPro"/>
</dbReference>
<dbReference type="Gene3D" id="6.10.10.120">
    <property type="entry name" value="Antitoxin ParD1-like"/>
    <property type="match status" value="1"/>
</dbReference>
<dbReference type="EMBL" id="SBKN01000004">
    <property type="protein sequence ID" value="RXR22650.1"/>
    <property type="molecule type" value="Genomic_DNA"/>
</dbReference>
<keyword evidence="5" id="KW-1185">Reference proteome</keyword>
<dbReference type="InterPro" id="IPR038296">
    <property type="entry name" value="ParD_sf"/>
</dbReference>
<protein>
    <submittedName>
        <fullName evidence="4">Type II toxin-antitoxin system ParD family antitoxin</fullName>
    </submittedName>
</protein>
<evidence type="ECO:0000313" key="5">
    <source>
        <dbReference type="Proteomes" id="UP000289857"/>
    </source>
</evidence>
<dbReference type="OrthoDB" id="9815501at2"/>
<evidence type="ECO:0000256" key="3">
    <source>
        <dbReference type="SAM" id="Coils"/>
    </source>
</evidence>
<dbReference type="PANTHER" id="PTHR36582:SF2">
    <property type="entry name" value="ANTITOXIN PARD"/>
    <property type="match status" value="1"/>
</dbReference>
<comment type="similarity">
    <text evidence="1">Belongs to the ParD antitoxin family.</text>
</comment>
<feature type="coiled-coil region" evidence="3">
    <location>
        <begin position="33"/>
        <end position="60"/>
    </location>
</feature>
<dbReference type="NCBIfam" id="TIGR02606">
    <property type="entry name" value="antidote_CC2985"/>
    <property type="match status" value="1"/>
</dbReference>